<proteinExistence type="predicted"/>
<keyword evidence="2" id="KW-1003">Cell membrane</keyword>
<feature type="transmembrane region" description="Helical" evidence="6">
    <location>
        <begin position="357"/>
        <end position="377"/>
    </location>
</feature>
<keyword evidence="3 6" id="KW-0812">Transmembrane</keyword>
<evidence type="ECO:0000256" key="6">
    <source>
        <dbReference type="SAM" id="Phobius"/>
    </source>
</evidence>
<comment type="caution">
    <text evidence="8">The sequence shown here is derived from an EMBL/GenBank/DDBJ whole genome shotgun (WGS) entry which is preliminary data.</text>
</comment>
<evidence type="ECO:0000313" key="9">
    <source>
        <dbReference type="Proteomes" id="UP000619033"/>
    </source>
</evidence>
<evidence type="ECO:0000313" key="8">
    <source>
        <dbReference type="EMBL" id="MBL4926998.1"/>
    </source>
</evidence>
<dbReference type="PANTHER" id="PTHR30287">
    <property type="entry name" value="MEMBRANE COMPONENT OF PREDICTED ABC SUPERFAMILY METABOLITE UPTAKE TRANSPORTER"/>
    <property type="match status" value="1"/>
</dbReference>
<keyword evidence="5 6" id="KW-0472">Membrane</keyword>
<feature type="transmembrane region" description="Helical" evidence="6">
    <location>
        <begin position="259"/>
        <end position="282"/>
    </location>
</feature>
<dbReference type="InterPro" id="IPR038766">
    <property type="entry name" value="Membrane_comp_ABC_pdt"/>
</dbReference>
<evidence type="ECO:0000256" key="3">
    <source>
        <dbReference type="ARBA" id="ARBA00022692"/>
    </source>
</evidence>
<feature type="transmembrane region" description="Helical" evidence="6">
    <location>
        <begin position="712"/>
        <end position="735"/>
    </location>
</feature>
<feature type="domain" description="ABC3 transporter permease C-terminal" evidence="7">
    <location>
        <begin position="716"/>
        <end position="823"/>
    </location>
</feature>
<dbReference type="EMBL" id="JAESVP010000001">
    <property type="protein sequence ID" value="MBL4926998.1"/>
    <property type="molecule type" value="Genomic_DNA"/>
</dbReference>
<reference evidence="8" key="1">
    <citation type="submission" date="2021-01" db="EMBL/GenBank/DDBJ databases">
        <title>Genome seq and assembly of Tabrizicola sp. KVB23.</title>
        <authorList>
            <person name="Chhetri G."/>
        </authorList>
    </citation>
    <scope>NUCLEOTIDE SEQUENCE</scope>
    <source>
        <strain evidence="8">KVB23</strain>
    </source>
</reference>
<name>A0A8J7MNZ4_9RHOB</name>
<dbReference type="Proteomes" id="UP000619033">
    <property type="component" value="Unassembled WGS sequence"/>
</dbReference>
<evidence type="ECO:0000259" key="7">
    <source>
        <dbReference type="Pfam" id="PF02687"/>
    </source>
</evidence>
<feature type="domain" description="ABC3 transporter permease C-terminal" evidence="7">
    <location>
        <begin position="262"/>
        <end position="379"/>
    </location>
</feature>
<feature type="transmembrane region" description="Helical" evidence="6">
    <location>
        <begin position="20"/>
        <end position="41"/>
    </location>
</feature>
<feature type="transmembrane region" description="Helical" evidence="6">
    <location>
        <begin position="421"/>
        <end position="443"/>
    </location>
</feature>
<dbReference type="AlphaFoldDB" id="A0A8J7MNZ4"/>
<dbReference type="PANTHER" id="PTHR30287:SF1">
    <property type="entry name" value="INNER MEMBRANE PROTEIN"/>
    <property type="match status" value="1"/>
</dbReference>
<dbReference type="InterPro" id="IPR003838">
    <property type="entry name" value="ABC3_permease_C"/>
</dbReference>
<feature type="transmembrane region" description="Helical" evidence="6">
    <location>
        <begin position="398"/>
        <end position="415"/>
    </location>
</feature>
<organism evidence="8 9">
    <name type="scientific">Fuscibacter oryzae</name>
    <dbReference type="NCBI Taxonomy" id="2803939"/>
    <lineage>
        <taxon>Bacteria</taxon>
        <taxon>Pseudomonadati</taxon>
        <taxon>Pseudomonadota</taxon>
        <taxon>Alphaproteobacteria</taxon>
        <taxon>Rhodobacterales</taxon>
        <taxon>Paracoccaceae</taxon>
        <taxon>Fuscibacter</taxon>
    </lineage>
</organism>
<feature type="transmembrane region" description="Helical" evidence="6">
    <location>
        <begin position="756"/>
        <end position="786"/>
    </location>
</feature>
<evidence type="ECO:0000256" key="5">
    <source>
        <dbReference type="ARBA" id="ARBA00023136"/>
    </source>
</evidence>
<gene>
    <name evidence="8" type="ORF">JI744_02655</name>
</gene>
<feature type="transmembrane region" description="Helical" evidence="6">
    <location>
        <begin position="464"/>
        <end position="493"/>
    </location>
</feature>
<dbReference type="GO" id="GO:0005886">
    <property type="term" value="C:plasma membrane"/>
    <property type="evidence" value="ECO:0007669"/>
    <property type="project" value="UniProtKB-SubCell"/>
</dbReference>
<keyword evidence="9" id="KW-1185">Reference proteome</keyword>
<keyword evidence="4 6" id="KW-1133">Transmembrane helix</keyword>
<evidence type="ECO:0000256" key="1">
    <source>
        <dbReference type="ARBA" id="ARBA00004651"/>
    </source>
</evidence>
<protein>
    <submittedName>
        <fullName evidence="8">Drug:proton antiporter</fullName>
    </submittedName>
</protein>
<comment type="subcellular location">
    <subcellularLocation>
        <location evidence="1">Cell membrane</location>
        <topology evidence="1">Multi-pass membrane protein</topology>
    </subcellularLocation>
</comment>
<accession>A0A8J7MNZ4</accession>
<dbReference type="RefSeq" id="WP_202658015.1">
    <property type="nucleotide sequence ID" value="NZ_JAESVP010000001.1"/>
</dbReference>
<evidence type="ECO:0000256" key="2">
    <source>
        <dbReference type="ARBA" id="ARBA00022475"/>
    </source>
</evidence>
<dbReference type="Pfam" id="PF02687">
    <property type="entry name" value="FtsX"/>
    <property type="match status" value="2"/>
</dbReference>
<evidence type="ECO:0000256" key="4">
    <source>
        <dbReference type="ARBA" id="ARBA00022989"/>
    </source>
</evidence>
<feature type="transmembrane region" description="Helical" evidence="6">
    <location>
        <begin position="798"/>
        <end position="822"/>
    </location>
</feature>
<sequence>MSLRLAARIARRELRGGIAGFRIFLICLALGVAAIAAVGMVRSAIEAGLSEQGAVILGGDAQAEFTYRFASEAEKAWMAGVASQVSEIVEFRSMAIAGDDQVLTQVKAVDGAYPLLGSLALQGDQTLAQAFAGKDGLPGAVMEPLLADQMALRPGDRFRLGTQEFVLAALLAKEPDSATGGFQMAPRTLVRTADLARSGLLQPGTLFDTSYRMALPPKADVAALKTEAEAKFRETGLRWTDRRRAAPGVERFVDQVGAFLILVGLSGMAVGGIGVASAVRAWVEARISTLATLRTLGADSRLIFRASLMQVAVLSGLGVTLGLAAGVGLPLLFAQQIAAALPFPATIALYWRPVFEAVFYGVTSVFLFALWPLARAARIRAAALYRGGLGGWPARRHIAAVVALAGLLIGGAAVLSGAWTLALGTAGGVLAALGLLALAAVGLMRLTRRLARLRAIQGRPALRLALAAIGGPRAGTVQVVLGLGLGLSVLAAVGQIDTNIRQAIARDLPTRAPSFFFIDIQPDQIDPFRAMIAANPAVTRQESAPMLRGVITRINGQDARKVAGDHWVVRGDRGLSYADALPAGTTITEGAWWPEGYTGTPQMSFAETEAKEMGLKLGDVLTVNVLGRDIEAPITSLRAVDFSNAGMGFVMVLNAAALQGAPHSHIATVYSGPQAEAGILRQVTKAFPNVTAISVRNAAARVAEALSAIADAVTLAALATLVTGFAVLIGAAATGEAVRRQEAAVLRVLGASRGRILWSFAMRAALTGAAAGLVAIVAGGVAGWAVMRFVMDSSYQFASLPALVVVAGGVLATLLAGLAFMLRPLAARPAQVLRSAE</sequence>
<feature type="transmembrane region" description="Helical" evidence="6">
    <location>
        <begin position="302"/>
        <end position="324"/>
    </location>
</feature>